<dbReference type="EMBL" id="AP019514">
    <property type="protein sequence ID" value="BBI65313.1"/>
    <property type="molecule type" value="Genomic_DNA"/>
</dbReference>
<accession>A0A455UIS8</accession>
<evidence type="ECO:0000256" key="1">
    <source>
        <dbReference type="SAM" id="SignalP"/>
    </source>
</evidence>
<dbReference type="KEGG" id="hsr:HSBAA_66190"/>
<reference evidence="2 3" key="1">
    <citation type="journal article" date="2019" name="Microbiol. Resour. Announc.">
        <title>Complete Genome Sequence of Halomonas sulfidaeris Strain Esulfide1 Isolated from a Metal Sulfide Rock at a Depth of 2,200 Meters, Obtained Using Nanopore Sequencing.</title>
        <authorList>
            <person name="Saito M."/>
            <person name="Nishigata A."/>
            <person name="Galipon J."/>
            <person name="Arakawa K."/>
        </authorList>
    </citation>
    <scope>NUCLEOTIDE SEQUENCE [LARGE SCALE GENOMIC DNA]</scope>
    <source>
        <strain evidence="2 3">ATCC BAA-803</strain>
    </source>
</reference>
<evidence type="ECO:0000313" key="3">
    <source>
        <dbReference type="Proteomes" id="UP000320231"/>
    </source>
</evidence>
<sequence length="51" mass="5655">MPTPRHLTLILLLCVLGALPISAQANDATWQALKEGGLVILMRHSLAPWHW</sequence>
<gene>
    <name evidence="2" type="ORF">HSBAA_66190</name>
</gene>
<dbReference type="Proteomes" id="UP000320231">
    <property type="component" value="Chromosome"/>
</dbReference>
<keyword evidence="1" id="KW-0732">Signal</keyword>
<protein>
    <recommendedName>
        <fullName evidence="4">Histidine phosphatase family protein</fullName>
    </recommendedName>
</protein>
<feature type="chain" id="PRO_5019807457" description="Histidine phosphatase family protein" evidence="1">
    <location>
        <begin position="26"/>
        <end position="51"/>
    </location>
</feature>
<name>A0A455UIS8_9GAMM</name>
<evidence type="ECO:0008006" key="4">
    <source>
        <dbReference type="Google" id="ProtNLM"/>
    </source>
</evidence>
<evidence type="ECO:0000313" key="2">
    <source>
        <dbReference type="EMBL" id="BBI65313.1"/>
    </source>
</evidence>
<dbReference type="AlphaFoldDB" id="A0A455UIS8"/>
<organism evidence="2 3">
    <name type="scientific">Vreelandella sulfidaeris</name>
    <dbReference type="NCBI Taxonomy" id="115553"/>
    <lineage>
        <taxon>Bacteria</taxon>
        <taxon>Pseudomonadati</taxon>
        <taxon>Pseudomonadota</taxon>
        <taxon>Gammaproteobacteria</taxon>
        <taxon>Oceanospirillales</taxon>
        <taxon>Halomonadaceae</taxon>
        <taxon>Vreelandella</taxon>
    </lineage>
</organism>
<proteinExistence type="predicted"/>
<feature type="signal peptide" evidence="1">
    <location>
        <begin position="1"/>
        <end position="25"/>
    </location>
</feature>